<feature type="compositionally biased region" description="Polar residues" evidence="1">
    <location>
        <begin position="177"/>
        <end position="193"/>
    </location>
</feature>
<comment type="caution">
    <text evidence="2">The sequence shown here is derived from an EMBL/GenBank/DDBJ whole genome shotgun (WGS) entry which is preliminary data.</text>
</comment>
<evidence type="ECO:0000313" key="3">
    <source>
        <dbReference type="Proteomes" id="UP000265703"/>
    </source>
</evidence>
<sequence length="611" mass="70557">MPRKTEITDKPGVSYFLTTPCDVWDPLEYYEEWYASKEPFNKAKIALAITRQLKWLENEGTEKEKKGAERMLKQYKESRGNTFRPCMEYVSALSQLGFKLPTGIRFEWRWNTFPLKSYHEPAEEAVKPDGSISNFLIKVDMEKKADMKEAEVSSRIREIQADKDLLMVRKRRKQNHQSDGYTTPSPLSPTLRNSPVELPKLTDNPFLEEEEDEEDDIIAINDIPCELSFEYEESDNDFFLGKTNVSQLFRKYQNESIRIAKNGGLLVESHVQEILSLSSILMLTPNSHSTTMIDLFGSPLLDQIHRKLMPIQQIVLEPKCELTFRKAIKMATNKSCDDATNWLCMQLANEKTLRDSSGFVILDCLRTLPMLKIRSEHSETTHITNYLDRIMRGFFNNPNQHVVQWPNTALEESKARKIEGRSKQPDFILSIIHQLQTKSVIFIGEVSPPSQKDNVYKNCNDLIRLGVFMKDSLDSAMDKGADIKIIGFQCIDFKLDYYIMDLTHGIYTMVHFGQVTFPASVKEMSAFVDEMETLLGIQEILYKSFNDLYAKLCIPSPPSNKATLKKDTLCTPKHVINEIIANSYAHQKNKQIYHLLRIIYYDALKKRMEDV</sequence>
<dbReference type="EMBL" id="QKYT01000464">
    <property type="protein sequence ID" value="RIA84851.1"/>
    <property type="molecule type" value="Genomic_DNA"/>
</dbReference>
<dbReference type="OrthoDB" id="2370938at2759"/>
<evidence type="ECO:0000313" key="2">
    <source>
        <dbReference type="EMBL" id="RIA84851.1"/>
    </source>
</evidence>
<name>A0A397SPS6_9GLOM</name>
<protein>
    <submittedName>
        <fullName evidence="2">Uncharacterized protein</fullName>
    </submittedName>
</protein>
<dbReference type="Proteomes" id="UP000265703">
    <property type="component" value="Unassembled WGS sequence"/>
</dbReference>
<reference evidence="2 3" key="1">
    <citation type="submission" date="2018-06" db="EMBL/GenBank/DDBJ databases">
        <title>Comparative genomics reveals the genomic features of Rhizophagus irregularis, R. cerebriforme, R. diaphanum and Gigaspora rosea, and their symbiotic lifestyle signature.</title>
        <authorList>
            <person name="Morin E."/>
            <person name="San Clemente H."/>
            <person name="Chen E.C.H."/>
            <person name="De La Providencia I."/>
            <person name="Hainaut M."/>
            <person name="Kuo A."/>
            <person name="Kohler A."/>
            <person name="Murat C."/>
            <person name="Tang N."/>
            <person name="Roy S."/>
            <person name="Loubradou J."/>
            <person name="Henrissat B."/>
            <person name="Grigoriev I.V."/>
            <person name="Corradi N."/>
            <person name="Roux C."/>
            <person name="Martin F.M."/>
        </authorList>
    </citation>
    <scope>NUCLEOTIDE SEQUENCE [LARGE SCALE GENOMIC DNA]</scope>
    <source>
        <strain evidence="2 3">DAOM 227022</strain>
    </source>
</reference>
<dbReference type="AlphaFoldDB" id="A0A397SPS6"/>
<keyword evidence="3" id="KW-1185">Reference proteome</keyword>
<feature type="region of interest" description="Disordered" evidence="1">
    <location>
        <begin position="171"/>
        <end position="200"/>
    </location>
</feature>
<gene>
    <name evidence="2" type="ORF">C1645_742008</name>
</gene>
<evidence type="ECO:0000256" key="1">
    <source>
        <dbReference type="SAM" id="MobiDB-lite"/>
    </source>
</evidence>
<organism evidence="2 3">
    <name type="scientific">Glomus cerebriforme</name>
    <dbReference type="NCBI Taxonomy" id="658196"/>
    <lineage>
        <taxon>Eukaryota</taxon>
        <taxon>Fungi</taxon>
        <taxon>Fungi incertae sedis</taxon>
        <taxon>Mucoromycota</taxon>
        <taxon>Glomeromycotina</taxon>
        <taxon>Glomeromycetes</taxon>
        <taxon>Glomerales</taxon>
        <taxon>Glomeraceae</taxon>
        <taxon>Glomus</taxon>
    </lineage>
</organism>
<accession>A0A397SPS6</accession>
<dbReference type="STRING" id="658196.A0A397SPS6"/>
<proteinExistence type="predicted"/>